<dbReference type="GO" id="GO:0046872">
    <property type="term" value="F:metal ion binding"/>
    <property type="evidence" value="ECO:0007669"/>
    <property type="project" value="UniProtKB-KW"/>
</dbReference>
<dbReference type="PANTHER" id="PTHR30502">
    <property type="entry name" value="2-KETO-3-DEOXY-L-RHAMNONATE ALDOLASE"/>
    <property type="match status" value="1"/>
</dbReference>
<feature type="non-terminal residue" evidence="5">
    <location>
        <position position="111"/>
    </location>
</feature>
<dbReference type="GO" id="GO:0016832">
    <property type="term" value="F:aldehyde-lyase activity"/>
    <property type="evidence" value="ECO:0007669"/>
    <property type="project" value="TreeGrafter"/>
</dbReference>
<keyword evidence="3" id="KW-0456">Lyase</keyword>
<evidence type="ECO:0000256" key="3">
    <source>
        <dbReference type="ARBA" id="ARBA00023239"/>
    </source>
</evidence>
<dbReference type="InterPro" id="IPR040442">
    <property type="entry name" value="Pyrv_kinase-like_dom_sf"/>
</dbReference>
<proteinExistence type="inferred from homology"/>
<protein>
    <recommendedName>
        <fullName evidence="4">HpcH/HpaI aldolase/citrate lyase domain-containing protein</fullName>
    </recommendedName>
</protein>
<dbReference type="InterPro" id="IPR005000">
    <property type="entry name" value="Aldolase/citrate-lyase_domain"/>
</dbReference>
<feature type="domain" description="HpcH/HpaI aldolase/citrate lyase" evidence="4">
    <location>
        <begin position="19"/>
        <end position="110"/>
    </location>
</feature>
<dbReference type="PANTHER" id="PTHR30502:SF0">
    <property type="entry name" value="PHOSPHOENOLPYRUVATE CARBOXYLASE FAMILY PROTEIN"/>
    <property type="match status" value="1"/>
</dbReference>
<dbReference type="SUPFAM" id="SSF51621">
    <property type="entry name" value="Phosphoenolpyruvate/pyruvate domain"/>
    <property type="match status" value="1"/>
</dbReference>
<accession>A0A382F7G4</accession>
<evidence type="ECO:0000256" key="2">
    <source>
        <dbReference type="ARBA" id="ARBA00022723"/>
    </source>
</evidence>
<keyword evidence="2" id="KW-0479">Metal-binding</keyword>
<comment type="similarity">
    <text evidence="1">Belongs to the HpcH/HpaI aldolase family.</text>
</comment>
<evidence type="ECO:0000256" key="1">
    <source>
        <dbReference type="ARBA" id="ARBA00005568"/>
    </source>
</evidence>
<dbReference type="EMBL" id="UINC01048272">
    <property type="protein sequence ID" value="SVB58609.1"/>
    <property type="molecule type" value="Genomic_DNA"/>
</dbReference>
<reference evidence="5" key="1">
    <citation type="submission" date="2018-05" db="EMBL/GenBank/DDBJ databases">
        <authorList>
            <person name="Lanie J.A."/>
            <person name="Ng W.-L."/>
            <person name="Kazmierczak K.M."/>
            <person name="Andrzejewski T.M."/>
            <person name="Davidsen T.M."/>
            <person name="Wayne K.J."/>
            <person name="Tettelin H."/>
            <person name="Glass J.I."/>
            <person name="Rusch D."/>
            <person name="Podicherti R."/>
            <person name="Tsui H.-C.T."/>
            <person name="Winkler M.E."/>
        </authorList>
    </citation>
    <scope>NUCLEOTIDE SEQUENCE</scope>
</reference>
<dbReference type="InterPro" id="IPR050251">
    <property type="entry name" value="HpcH-HpaI_aldolase"/>
</dbReference>
<dbReference type="Pfam" id="PF03328">
    <property type="entry name" value="HpcH_HpaI"/>
    <property type="match status" value="1"/>
</dbReference>
<evidence type="ECO:0000259" key="4">
    <source>
        <dbReference type="Pfam" id="PF03328"/>
    </source>
</evidence>
<sequence>MEGMELLLRRRLLLDRPTIGSWLTLADPAVAEIMAATGFEWLVVDLEHSLLTMETAGELIRVIELCGASPLVRLTSNDSDQIKRVMDGGAHGIIVPMVLSADDAAKAVAAT</sequence>
<gene>
    <name evidence="5" type="ORF">METZ01_LOCUS211463</name>
</gene>
<name>A0A382F7G4_9ZZZZ</name>
<dbReference type="InterPro" id="IPR015813">
    <property type="entry name" value="Pyrv/PenolPyrv_kinase-like_dom"/>
</dbReference>
<evidence type="ECO:0000313" key="5">
    <source>
        <dbReference type="EMBL" id="SVB58609.1"/>
    </source>
</evidence>
<dbReference type="Gene3D" id="3.20.20.60">
    <property type="entry name" value="Phosphoenolpyruvate-binding domains"/>
    <property type="match status" value="1"/>
</dbReference>
<dbReference type="AlphaFoldDB" id="A0A382F7G4"/>
<dbReference type="GO" id="GO:0005737">
    <property type="term" value="C:cytoplasm"/>
    <property type="evidence" value="ECO:0007669"/>
    <property type="project" value="TreeGrafter"/>
</dbReference>
<organism evidence="5">
    <name type="scientific">marine metagenome</name>
    <dbReference type="NCBI Taxonomy" id="408172"/>
    <lineage>
        <taxon>unclassified sequences</taxon>
        <taxon>metagenomes</taxon>
        <taxon>ecological metagenomes</taxon>
    </lineage>
</organism>